<evidence type="ECO:0000256" key="9">
    <source>
        <dbReference type="RuleBase" id="RU364073"/>
    </source>
</evidence>
<dbReference type="InterPro" id="IPR018485">
    <property type="entry name" value="FGGY_C"/>
</dbReference>
<dbReference type="AlphaFoldDB" id="V4RW88"/>
<dbReference type="PANTHER" id="PTHR43095:SF6">
    <property type="entry name" value="XYLULOSE KINASE"/>
    <property type="match status" value="1"/>
</dbReference>
<dbReference type="PATRIC" id="fig|631454.5.peg.262"/>
<reference evidence="12 13" key="1">
    <citation type="journal article" date="2014" name="Genome Announc.">
        <title>Draft Genome Sequence of Lutibaculum baratangense Strain AMV1T, Isolated from a Mud Volcano in Andamans, India.</title>
        <authorList>
            <person name="Singh A."/>
            <person name="Sreenivas A."/>
            <person name="Sathyanarayana Reddy G."/>
            <person name="Pinnaka A.K."/>
            <person name="Shivaji S."/>
        </authorList>
    </citation>
    <scope>NUCLEOTIDE SEQUENCE [LARGE SCALE GENOMIC DNA]</scope>
    <source>
        <strain evidence="12 13">AMV1</strain>
    </source>
</reference>
<evidence type="ECO:0000256" key="6">
    <source>
        <dbReference type="ARBA" id="ARBA00022840"/>
    </source>
</evidence>
<evidence type="ECO:0000259" key="10">
    <source>
        <dbReference type="Pfam" id="PF00370"/>
    </source>
</evidence>
<dbReference type="InterPro" id="IPR043129">
    <property type="entry name" value="ATPase_NBD"/>
</dbReference>
<evidence type="ECO:0000256" key="5">
    <source>
        <dbReference type="ARBA" id="ARBA00022777"/>
    </source>
</evidence>
<dbReference type="PROSITE" id="PS00933">
    <property type="entry name" value="FGGY_KINASES_1"/>
    <property type="match status" value="1"/>
</dbReference>
<comment type="similarity">
    <text evidence="1 8 9">Belongs to the FGGY kinase family.</text>
</comment>
<evidence type="ECO:0000256" key="7">
    <source>
        <dbReference type="ARBA" id="ARBA00023277"/>
    </source>
</evidence>
<keyword evidence="13" id="KW-1185">Reference proteome</keyword>
<sequence>MMAEVRPSHFLGLDLGTSSLKAVLVGEDQRVVGHAEAPLAVSRPHPGWSEQEPAAWIAAAETALDDLARLMPAEMAQVRAVGLSGQMHGATLLDASDRPLRPAILWDDVRSHEEALALDAIPVFRSLTGTIVFPGFTAPKLVWVARNEPAVFENTARVLLPKDYLRLWLTGEHVSDMSDASGTAWLDVAMRDWSEELLAATGLSRSHMPRLVEGSEVSGTLRPQLAARWGMSERTVVAGGGGDNAASACGVGVVTAGQAFLSLGTSGVLFAANDRFRPNPQSAVHAFCHALPQTWHQMGVILSAGGAMQWLSRTLEEDAGALAAAVDASRTEGPIFLPYLAGERTPHNDAKIRGSFVGLDYGADRAALTAALMEGVAFAFADSLDALAHTGTRVESAVAVGGGSRSDAWLQIIADTLGVPLDVPVAGEFGGAFGAARLAMVAAGADPAAVLAPPPIHRSIEPVPARHEARQARLRRYRALYPAIREAMAA</sequence>
<dbReference type="PIRSF" id="PIRSF000538">
    <property type="entry name" value="GlpK"/>
    <property type="match status" value="1"/>
</dbReference>
<feature type="active site" description="Proton acceptor" evidence="8">
    <location>
        <position position="243"/>
    </location>
</feature>
<dbReference type="CDD" id="cd07808">
    <property type="entry name" value="ASKHA_NBD_FGGY_EcXK-like"/>
    <property type="match status" value="1"/>
</dbReference>
<dbReference type="GO" id="GO:0005998">
    <property type="term" value="P:xylulose catabolic process"/>
    <property type="evidence" value="ECO:0007669"/>
    <property type="project" value="UniProtKB-UniRule"/>
</dbReference>
<evidence type="ECO:0000256" key="4">
    <source>
        <dbReference type="ARBA" id="ARBA00022741"/>
    </source>
</evidence>
<dbReference type="HAMAP" id="MF_02220">
    <property type="entry name" value="XylB"/>
    <property type="match status" value="1"/>
</dbReference>
<keyword evidence="3 8" id="KW-0808">Transferase</keyword>
<evidence type="ECO:0000256" key="1">
    <source>
        <dbReference type="ARBA" id="ARBA00009156"/>
    </source>
</evidence>
<evidence type="ECO:0000256" key="2">
    <source>
        <dbReference type="ARBA" id="ARBA00022629"/>
    </source>
</evidence>
<keyword evidence="5 8" id="KW-0418">Kinase</keyword>
<feature type="domain" description="Carbohydrate kinase FGGY C-terminal" evidence="11">
    <location>
        <begin position="260"/>
        <end position="443"/>
    </location>
</feature>
<feature type="site" description="Important for activity" evidence="8">
    <location>
        <position position="14"/>
    </location>
</feature>
<dbReference type="STRING" id="631454.N177_0264"/>
<organism evidence="12 13">
    <name type="scientific">Lutibaculum baratangense AMV1</name>
    <dbReference type="NCBI Taxonomy" id="631454"/>
    <lineage>
        <taxon>Bacteria</taxon>
        <taxon>Pseudomonadati</taxon>
        <taxon>Pseudomonadota</taxon>
        <taxon>Alphaproteobacteria</taxon>
        <taxon>Hyphomicrobiales</taxon>
        <taxon>Tepidamorphaceae</taxon>
        <taxon>Lutibaculum</taxon>
    </lineage>
</organism>
<dbReference type="eggNOG" id="COG1070">
    <property type="taxonomic scope" value="Bacteria"/>
</dbReference>
<dbReference type="InterPro" id="IPR050406">
    <property type="entry name" value="FGGY_Carb_Kinase"/>
</dbReference>
<dbReference type="InterPro" id="IPR018484">
    <property type="entry name" value="FGGY_N"/>
</dbReference>
<comment type="catalytic activity">
    <reaction evidence="8 9">
        <text>D-xylulose + ATP = D-xylulose 5-phosphate + ADP + H(+)</text>
        <dbReference type="Rhea" id="RHEA:10964"/>
        <dbReference type="ChEBI" id="CHEBI:15378"/>
        <dbReference type="ChEBI" id="CHEBI:17140"/>
        <dbReference type="ChEBI" id="CHEBI:30616"/>
        <dbReference type="ChEBI" id="CHEBI:57737"/>
        <dbReference type="ChEBI" id="CHEBI:456216"/>
        <dbReference type="EC" id="2.7.1.17"/>
    </reaction>
</comment>
<evidence type="ECO:0000259" key="11">
    <source>
        <dbReference type="Pfam" id="PF02782"/>
    </source>
</evidence>
<dbReference type="InterPro" id="IPR006000">
    <property type="entry name" value="Xylulokinase"/>
</dbReference>
<dbReference type="InterPro" id="IPR018483">
    <property type="entry name" value="Carb_kinase_FGGY_CS"/>
</dbReference>
<dbReference type="EMBL" id="AWXZ01000007">
    <property type="protein sequence ID" value="ESR27285.1"/>
    <property type="molecule type" value="Genomic_DNA"/>
</dbReference>
<dbReference type="Proteomes" id="UP000017819">
    <property type="component" value="Unassembled WGS sequence"/>
</dbReference>
<keyword evidence="4 8" id="KW-0547">Nucleotide-binding</keyword>
<protein>
    <recommendedName>
        <fullName evidence="8 9">Xylulose kinase</fullName>
        <shortName evidence="8 9">Xylulokinase</shortName>
        <ecNumber evidence="8 9">2.7.1.17</ecNumber>
    </recommendedName>
</protein>
<comment type="caution">
    <text evidence="12">The sequence shown here is derived from an EMBL/GenBank/DDBJ whole genome shotgun (WGS) entry which is preliminary data.</text>
</comment>
<keyword evidence="2 8" id="KW-0859">Xylose metabolism</keyword>
<dbReference type="SUPFAM" id="SSF53067">
    <property type="entry name" value="Actin-like ATPase domain"/>
    <property type="match status" value="2"/>
</dbReference>
<proteinExistence type="inferred from homology"/>
<gene>
    <name evidence="8 9" type="primary">xylB</name>
    <name evidence="12" type="ORF">N177_0264</name>
</gene>
<evidence type="ECO:0000256" key="3">
    <source>
        <dbReference type="ARBA" id="ARBA00022679"/>
    </source>
</evidence>
<dbReference type="InterPro" id="IPR000577">
    <property type="entry name" value="Carb_kinase_FGGY"/>
</dbReference>
<dbReference type="Pfam" id="PF02782">
    <property type="entry name" value="FGGY_C"/>
    <property type="match status" value="1"/>
</dbReference>
<dbReference type="NCBIfam" id="TIGR01312">
    <property type="entry name" value="XylB"/>
    <property type="match status" value="1"/>
</dbReference>
<evidence type="ECO:0000313" key="13">
    <source>
        <dbReference type="Proteomes" id="UP000017819"/>
    </source>
</evidence>
<dbReference type="EC" id="2.7.1.17" evidence="8 9"/>
<dbReference type="Gene3D" id="3.30.420.40">
    <property type="match status" value="2"/>
</dbReference>
<dbReference type="GO" id="GO:0042732">
    <property type="term" value="P:D-xylose metabolic process"/>
    <property type="evidence" value="ECO:0007669"/>
    <property type="project" value="UniProtKB-KW"/>
</dbReference>
<evidence type="ECO:0000313" key="12">
    <source>
        <dbReference type="EMBL" id="ESR27285.1"/>
    </source>
</evidence>
<dbReference type="Pfam" id="PF00370">
    <property type="entry name" value="FGGY_N"/>
    <property type="match status" value="1"/>
</dbReference>
<keyword evidence="6 8" id="KW-0067">ATP-binding</keyword>
<dbReference type="GO" id="GO:0004856">
    <property type="term" value="F:D-xylulokinase activity"/>
    <property type="evidence" value="ECO:0007669"/>
    <property type="project" value="UniProtKB-UniRule"/>
</dbReference>
<accession>V4RW88</accession>
<keyword evidence="7 8" id="KW-0119">Carbohydrate metabolism</keyword>
<dbReference type="PANTHER" id="PTHR43095">
    <property type="entry name" value="SUGAR KINASE"/>
    <property type="match status" value="1"/>
</dbReference>
<comment type="function">
    <text evidence="8">Catalyzes the phosphorylation of D-xylulose to D-xylulose 5-phosphate.</text>
</comment>
<evidence type="ECO:0000256" key="8">
    <source>
        <dbReference type="HAMAP-Rule" id="MF_02220"/>
    </source>
</evidence>
<name>V4RW88_9HYPH</name>
<feature type="domain" description="Carbohydrate kinase FGGY N-terminal" evidence="10">
    <location>
        <begin position="10"/>
        <end position="250"/>
    </location>
</feature>
<dbReference type="GO" id="GO:0005524">
    <property type="term" value="F:ATP binding"/>
    <property type="evidence" value="ECO:0007669"/>
    <property type="project" value="UniProtKB-UniRule"/>
</dbReference>
<feature type="binding site" evidence="8">
    <location>
        <begin position="87"/>
        <end position="88"/>
    </location>
    <ligand>
        <name>substrate</name>
    </ligand>
</feature>